<dbReference type="SUPFAM" id="SSF52964">
    <property type="entry name" value="TolB, N-terminal domain"/>
    <property type="match status" value="1"/>
</dbReference>
<dbReference type="PROSITE" id="PS50005">
    <property type="entry name" value="TPR"/>
    <property type="match status" value="4"/>
</dbReference>
<feature type="repeat" description="TPR" evidence="3">
    <location>
        <begin position="355"/>
        <end position="388"/>
    </location>
</feature>
<accession>A0A0S8G9V0</accession>
<feature type="repeat" description="TPR" evidence="3">
    <location>
        <begin position="660"/>
        <end position="693"/>
    </location>
</feature>
<feature type="transmembrane region" description="Helical" evidence="4">
    <location>
        <begin position="6"/>
        <end position="29"/>
    </location>
</feature>
<reference evidence="5 6" key="1">
    <citation type="journal article" date="2015" name="Microbiome">
        <title>Genomic resolution of linkages in carbon, nitrogen, and sulfur cycling among widespread estuary sediment bacteria.</title>
        <authorList>
            <person name="Baker B.J."/>
            <person name="Lazar C.S."/>
            <person name="Teske A.P."/>
            <person name="Dick G.J."/>
        </authorList>
    </citation>
    <scope>NUCLEOTIDE SEQUENCE [LARGE SCALE GENOMIC DNA]</scope>
    <source>
        <strain evidence="5">SM23_60</strain>
    </source>
</reference>
<name>A0A0S8G9V0_UNCW3</name>
<evidence type="ECO:0000256" key="4">
    <source>
        <dbReference type="SAM" id="Phobius"/>
    </source>
</evidence>
<feature type="repeat" description="TPR" evidence="3">
    <location>
        <begin position="423"/>
        <end position="456"/>
    </location>
</feature>
<dbReference type="InterPro" id="IPR019734">
    <property type="entry name" value="TPR_rpt"/>
</dbReference>
<keyword evidence="4" id="KW-1133">Transmembrane helix</keyword>
<dbReference type="PANTHER" id="PTHR45586">
    <property type="entry name" value="TPR REPEAT-CONTAINING PROTEIN PA4667"/>
    <property type="match status" value="1"/>
</dbReference>
<evidence type="ECO:0000313" key="6">
    <source>
        <dbReference type="Proteomes" id="UP000051096"/>
    </source>
</evidence>
<dbReference type="InterPro" id="IPR051012">
    <property type="entry name" value="CellSynth/LPSAsmb/PSIAsmb"/>
</dbReference>
<evidence type="ECO:0000256" key="1">
    <source>
        <dbReference type="ARBA" id="ARBA00022737"/>
    </source>
</evidence>
<dbReference type="Proteomes" id="UP000051096">
    <property type="component" value="Unassembled WGS sequence"/>
</dbReference>
<dbReference type="Gene3D" id="3.40.50.10070">
    <property type="entry name" value="TolB, N-terminal domain"/>
    <property type="match status" value="1"/>
</dbReference>
<dbReference type="Pfam" id="PF13432">
    <property type="entry name" value="TPR_16"/>
    <property type="match status" value="2"/>
</dbReference>
<gene>
    <name evidence="5" type="ORF">AMJ87_11040</name>
</gene>
<proteinExistence type="predicted"/>
<keyword evidence="1" id="KW-0677">Repeat</keyword>
<evidence type="ECO:0000256" key="2">
    <source>
        <dbReference type="ARBA" id="ARBA00022803"/>
    </source>
</evidence>
<dbReference type="PANTHER" id="PTHR45586:SF1">
    <property type="entry name" value="LIPOPOLYSACCHARIDE ASSEMBLY PROTEIN B"/>
    <property type="match status" value="1"/>
</dbReference>
<dbReference type="PROSITE" id="PS50293">
    <property type="entry name" value="TPR_REGION"/>
    <property type="match status" value="1"/>
</dbReference>
<keyword evidence="4" id="KW-0472">Membrane</keyword>
<feature type="transmembrane region" description="Helical" evidence="4">
    <location>
        <begin position="64"/>
        <end position="85"/>
    </location>
</feature>
<feature type="repeat" description="TPR" evidence="3">
    <location>
        <begin position="389"/>
        <end position="422"/>
    </location>
</feature>
<dbReference type="SUPFAM" id="SSF48452">
    <property type="entry name" value="TPR-like"/>
    <property type="match status" value="3"/>
</dbReference>
<organism evidence="5 6">
    <name type="scientific">candidate division WOR_3 bacterium SM23_60</name>
    <dbReference type="NCBI Taxonomy" id="1703780"/>
    <lineage>
        <taxon>Bacteria</taxon>
        <taxon>Bacteria division WOR-3</taxon>
    </lineage>
</organism>
<keyword evidence="2 3" id="KW-0802">TPR repeat</keyword>
<dbReference type="EMBL" id="LJUO01000141">
    <property type="protein sequence ID" value="KPK69060.1"/>
    <property type="molecule type" value="Genomic_DNA"/>
</dbReference>
<dbReference type="SMART" id="SM00028">
    <property type="entry name" value="TPR"/>
    <property type="match status" value="7"/>
</dbReference>
<protein>
    <recommendedName>
        <fullName evidence="7">Tetratricopeptide repeat protein</fullName>
    </recommendedName>
</protein>
<evidence type="ECO:0008006" key="7">
    <source>
        <dbReference type="Google" id="ProtNLM"/>
    </source>
</evidence>
<keyword evidence="4" id="KW-0812">Transmembrane</keyword>
<dbReference type="Gene3D" id="1.25.40.10">
    <property type="entry name" value="Tetratricopeptide repeat domain"/>
    <property type="match status" value="4"/>
</dbReference>
<dbReference type="InterPro" id="IPR011990">
    <property type="entry name" value="TPR-like_helical_dom_sf"/>
</dbReference>
<dbReference type="Pfam" id="PF13181">
    <property type="entry name" value="TPR_8"/>
    <property type="match status" value="2"/>
</dbReference>
<dbReference type="AlphaFoldDB" id="A0A0S8G9V0"/>
<comment type="caution">
    <text evidence="5">The sequence shown here is derived from an EMBL/GenBank/DDBJ whole genome shotgun (WGS) entry which is preliminary data.</text>
</comment>
<evidence type="ECO:0000256" key="3">
    <source>
        <dbReference type="PROSITE-ProRule" id="PRU00339"/>
    </source>
</evidence>
<evidence type="ECO:0000313" key="5">
    <source>
        <dbReference type="EMBL" id="KPK69060.1"/>
    </source>
</evidence>
<sequence length="754" mass="86610">MELIFLILTIIALVATVVFGFLQVIVPFIKGEVRLSKRFPFVEGGDVAGTKKRKRRKKKSTKRYLIPIFAVAVLVVAFVLVKSLMFQTTVKRVPIAVMTFKNRSGDRNLDYLCEAIPNLLITNLEQSKYLSVMTWERMHDLLKVLGEEDLGSINEDVGFELCELDGINAIVMGSFTRADGMFVTEVKVLDVRTKKLLKSASSQGDGVASILRIQIDELSGDIAKSVSLYERVTTPTEMKVMDVTTTSMEAYNYFLRGREDYEKWYYEDARRFLEKAIEIDSTFASAYLYLSWVYDWLNDYKKSNGALKKAKAFSDKVTEKEKLYIEATYATVIEDDSEKSLRIREQLTAKYPKEKRVHVNLARYYEKKGLNHRAIEEYNKALELDPNYGVALYKIAYRYADIGDYAKAIEYFKQYAAVSPGDANPFDSMGDLYFQMGQLDEALAQYKEALFVKPDFYISNGRIAYICALHEEYAEAMQWLDHLVTTGPSAGTQAGGLCQKAFYSHLLGNTEQAVRSLNTAENLLEPTEFDFGMALVDWIWTWIYCEQGKLERSRRHLTDCYANLYDIPYNRVFFNFYKGSIELKQQTFDSVKARIATIESLLPNMTQAYRDHAQFLHALLYAEMLLAQDSLEKSITIFEEPSKFEVNIAPAAVFMAIHIPYDKDVIARAYLKKGDVGRAISEYEKLIDSDPNNRGRSLIRPRWRYKLAKLYEEQGFRAKAIEQYEKFLDIWKDADADRPELLDARKCLVKLKAG</sequence>